<dbReference type="WBParaSite" id="nRc.2.0.1.t45192-RA">
    <property type="protein sequence ID" value="nRc.2.0.1.t45192-RA"/>
    <property type="gene ID" value="nRc.2.0.1.g45192"/>
</dbReference>
<keyword evidence="1" id="KW-1185">Reference proteome</keyword>
<accession>A0A915L3W2</accession>
<proteinExistence type="predicted"/>
<evidence type="ECO:0000313" key="2">
    <source>
        <dbReference type="WBParaSite" id="nRc.2.0.1.t45192-RA"/>
    </source>
</evidence>
<dbReference type="AlphaFoldDB" id="A0A915L3W2"/>
<protein>
    <submittedName>
        <fullName evidence="2">Uncharacterized protein</fullName>
    </submittedName>
</protein>
<sequence length="45" mass="5363">MRKTILGMALIVENFLRNSKPRDAFWWTLEGQDLKKNIEIQNKSE</sequence>
<name>A0A915L3W2_ROMCU</name>
<dbReference type="Proteomes" id="UP000887565">
    <property type="component" value="Unplaced"/>
</dbReference>
<reference evidence="2" key="1">
    <citation type="submission" date="2022-11" db="UniProtKB">
        <authorList>
            <consortium name="WormBaseParasite"/>
        </authorList>
    </citation>
    <scope>IDENTIFICATION</scope>
</reference>
<organism evidence="1 2">
    <name type="scientific">Romanomermis culicivorax</name>
    <name type="common">Nematode worm</name>
    <dbReference type="NCBI Taxonomy" id="13658"/>
    <lineage>
        <taxon>Eukaryota</taxon>
        <taxon>Metazoa</taxon>
        <taxon>Ecdysozoa</taxon>
        <taxon>Nematoda</taxon>
        <taxon>Enoplea</taxon>
        <taxon>Dorylaimia</taxon>
        <taxon>Mermithida</taxon>
        <taxon>Mermithoidea</taxon>
        <taxon>Mermithidae</taxon>
        <taxon>Romanomermis</taxon>
    </lineage>
</organism>
<evidence type="ECO:0000313" key="1">
    <source>
        <dbReference type="Proteomes" id="UP000887565"/>
    </source>
</evidence>